<gene>
    <name evidence="2" type="primary">Aste57867_12989</name>
    <name evidence="1" type="ORF">As57867_012941</name>
    <name evidence="2" type="ORF">ASTE57867_12989</name>
</gene>
<keyword evidence="3" id="KW-1185">Reference proteome</keyword>
<reference evidence="2 3" key="1">
    <citation type="submission" date="2019-03" db="EMBL/GenBank/DDBJ databases">
        <authorList>
            <person name="Gaulin E."/>
            <person name="Dumas B."/>
        </authorList>
    </citation>
    <scope>NUCLEOTIDE SEQUENCE [LARGE SCALE GENOMIC DNA]</scope>
    <source>
        <strain evidence="2">CBS 568.67</strain>
    </source>
</reference>
<evidence type="ECO:0000313" key="3">
    <source>
        <dbReference type="Proteomes" id="UP000332933"/>
    </source>
</evidence>
<dbReference type="InterPro" id="IPR029063">
    <property type="entry name" value="SAM-dependent_MTases_sf"/>
</dbReference>
<dbReference type="Gene3D" id="3.40.50.150">
    <property type="entry name" value="Vaccinia Virus protein VP39"/>
    <property type="match status" value="1"/>
</dbReference>
<dbReference type="AlphaFoldDB" id="A0A485KX16"/>
<proteinExistence type="predicted"/>
<evidence type="ECO:0000313" key="1">
    <source>
        <dbReference type="EMBL" id="KAF0696291.1"/>
    </source>
</evidence>
<protein>
    <submittedName>
        <fullName evidence="2">Aste57867_12989 protein</fullName>
    </submittedName>
</protein>
<evidence type="ECO:0000313" key="2">
    <source>
        <dbReference type="EMBL" id="VFT89835.1"/>
    </source>
</evidence>
<dbReference type="EMBL" id="CAADRA010005434">
    <property type="protein sequence ID" value="VFT89835.1"/>
    <property type="molecule type" value="Genomic_DNA"/>
</dbReference>
<dbReference type="Proteomes" id="UP000332933">
    <property type="component" value="Unassembled WGS sequence"/>
</dbReference>
<organism evidence="2 3">
    <name type="scientific">Aphanomyces stellatus</name>
    <dbReference type="NCBI Taxonomy" id="120398"/>
    <lineage>
        <taxon>Eukaryota</taxon>
        <taxon>Sar</taxon>
        <taxon>Stramenopiles</taxon>
        <taxon>Oomycota</taxon>
        <taxon>Saprolegniomycetes</taxon>
        <taxon>Saprolegniales</taxon>
        <taxon>Verrucalvaceae</taxon>
        <taxon>Aphanomyces</taxon>
    </lineage>
</organism>
<dbReference type="SUPFAM" id="SSF53335">
    <property type="entry name" value="S-adenosyl-L-methionine-dependent methyltransferases"/>
    <property type="match status" value="1"/>
</dbReference>
<sequence>MVSEGYVRDAVFYRLIPLPVDMDLVDESHMEKTLEVDHVSLSNLKKTLDTFSHKHGFVVKQMYRTTSNAKWACRPKFKAPLVAGEDEREETMCTFTINANVRKHGGVFITSMNLNHNHPLVSDDAVPAGPRTPPDTPDQHAALLDSTADVGSTPRSAKRALPAVDDDGDVSVNHSWMRNIVRARHASSGFWGNARWYDLQLARRLPLVPTMLEQMLLAMPPVGTGSRVADLCAGSGACSEKVLGAYPEAEVFLFDASKERLDMAVRRLSAMAVHHGGQAARVSYFKEDLYGVSILRKAPFDVIVASLAVHVLVERPAHYGGGGDGNHDPAIEHKRVFQLIFNSLAPNGHVILGDHVGMAPLFAQLKWMEEIGFVDVDCAWRQDDFFVVGGRRPAALPPHVMG</sequence>
<reference evidence="1" key="2">
    <citation type="submission" date="2019-06" db="EMBL/GenBank/DDBJ databases">
        <title>Genomics analysis of Aphanomyces spp. identifies a new class of oomycete effector associated with host adaptation.</title>
        <authorList>
            <person name="Gaulin E."/>
        </authorList>
    </citation>
    <scope>NUCLEOTIDE SEQUENCE</scope>
    <source>
        <strain evidence="1">CBS 578.67</strain>
    </source>
</reference>
<accession>A0A485KX16</accession>
<name>A0A485KX16_9STRA</name>
<dbReference type="EMBL" id="VJMH01005413">
    <property type="protein sequence ID" value="KAF0696291.1"/>
    <property type="molecule type" value="Genomic_DNA"/>
</dbReference>
<dbReference type="OrthoDB" id="6770063at2759"/>
<dbReference type="CDD" id="cd02440">
    <property type="entry name" value="AdoMet_MTases"/>
    <property type="match status" value="1"/>
</dbReference>